<sequence>MVAVVVDLPASTEAAASGSGKGRCSIRLSILNRHPEQAWQGDLTFMGFQVDKVETYELYSDNLTAVNSFEKPENVVPKVSHLTGDEWTKTASKYTVKKHSWQFLIFEGKYTK</sequence>
<reference evidence="1" key="1">
    <citation type="submission" date="2023-04" db="EMBL/GenBank/DDBJ databases">
        <title>Draft Genome sequencing of Naganishia species isolated from polar environments using Oxford Nanopore Technology.</title>
        <authorList>
            <person name="Leo P."/>
            <person name="Venkateswaran K."/>
        </authorList>
    </citation>
    <scope>NUCLEOTIDE SEQUENCE</scope>
    <source>
        <strain evidence="1">MNA-CCFEE 5425</strain>
    </source>
</reference>
<accession>A0ACC2WZB7</accession>
<organism evidence="1 2">
    <name type="scientific">Naganishia vaughanmartiniae</name>
    <dbReference type="NCBI Taxonomy" id="1424756"/>
    <lineage>
        <taxon>Eukaryota</taxon>
        <taxon>Fungi</taxon>
        <taxon>Dikarya</taxon>
        <taxon>Basidiomycota</taxon>
        <taxon>Agaricomycotina</taxon>
        <taxon>Tremellomycetes</taxon>
        <taxon>Filobasidiales</taxon>
        <taxon>Filobasidiaceae</taxon>
        <taxon>Naganishia</taxon>
    </lineage>
</organism>
<name>A0ACC2WZB7_9TREE</name>
<gene>
    <name evidence="1" type="ORF">QFC22_005004</name>
</gene>
<keyword evidence="2" id="KW-1185">Reference proteome</keyword>
<dbReference type="EMBL" id="JASBWU010000015">
    <property type="protein sequence ID" value="KAJ9115862.1"/>
    <property type="molecule type" value="Genomic_DNA"/>
</dbReference>
<protein>
    <submittedName>
        <fullName evidence="1">Uncharacterized protein</fullName>
    </submittedName>
</protein>
<evidence type="ECO:0000313" key="2">
    <source>
        <dbReference type="Proteomes" id="UP001243375"/>
    </source>
</evidence>
<evidence type="ECO:0000313" key="1">
    <source>
        <dbReference type="EMBL" id="KAJ9115862.1"/>
    </source>
</evidence>
<dbReference type="Proteomes" id="UP001243375">
    <property type="component" value="Unassembled WGS sequence"/>
</dbReference>
<comment type="caution">
    <text evidence="1">The sequence shown here is derived from an EMBL/GenBank/DDBJ whole genome shotgun (WGS) entry which is preliminary data.</text>
</comment>
<proteinExistence type="predicted"/>